<dbReference type="RefSeq" id="WP_006675340.1">
    <property type="nucleotide sequence ID" value="NZ_AHKH01000007.1"/>
</dbReference>
<evidence type="ECO:0000256" key="2">
    <source>
        <dbReference type="ARBA" id="ARBA00022908"/>
    </source>
</evidence>
<keyword evidence="3" id="KW-0238">DNA-binding</keyword>
<keyword evidence="7" id="KW-1185">Reference proteome</keyword>
<comment type="caution">
    <text evidence="6">The sequence shown here is derived from an EMBL/GenBank/DDBJ whole genome shotgun (WGS) entry which is preliminary data.</text>
</comment>
<dbReference type="GO" id="GO:0003677">
    <property type="term" value="F:DNA binding"/>
    <property type="evidence" value="ECO:0007669"/>
    <property type="project" value="UniProtKB-KW"/>
</dbReference>
<dbReference type="InterPro" id="IPR004107">
    <property type="entry name" value="Integrase_SAM-like_N"/>
</dbReference>
<proteinExistence type="inferred from homology"/>
<dbReference type="InterPro" id="IPR010998">
    <property type="entry name" value="Integrase_recombinase_N"/>
</dbReference>
<evidence type="ECO:0000256" key="1">
    <source>
        <dbReference type="ARBA" id="ARBA00008857"/>
    </source>
</evidence>
<dbReference type="InterPro" id="IPR011010">
    <property type="entry name" value="DNA_brk_join_enz"/>
</dbReference>
<dbReference type="PANTHER" id="PTHR30349:SF64">
    <property type="entry name" value="PROPHAGE INTEGRASE INTD-RELATED"/>
    <property type="match status" value="1"/>
</dbReference>
<evidence type="ECO:0000313" key="7">
    <source>
        <dbReference type="Proteomes" id="UP000003900"/>
    </source>
</evidence>
<dbReference type="GO" id="GO:0015074">
    <property type="term" value="P:DNA integration"/>
    <property type="evidence" value="ECO:0007669"/>
    <property type="project" value="UniProtKB-KW"/>
</dbReference>
<dbReference type="AlphaFoldDB" id="H3SBE4"/>
<dbReference type="InterPro" id="IPR002104">
    <property type="entry name" value="Integrase_catalytic"/>
</dbReference>
<keyword evidence="4" id="KW-0233">DNA recombination</keyword>
<accession>H3SBE4</accession>
<dbReference type="SUPFAM" id="SSF56349">
    <property type="entry name" value="DNA breaking-rejoining enzymes"/>
    <property type="match status" value="1"/>
</dbReference>
<sequence>MASIEQRGETSFRLTVETGYLPDGTRDRERKTVKVNKALLRSPRKLQEFLNMELAKFQLEVEGGITAPEEMNFSQFCSEWKDKFVSKLEFKTQENYILHLDSRILPHFGKKRISAIKTMHLIDFLHNLKSLKNPEKPAGDATHAYVYRVLNSIFTKAIEWKVITSNPIDGVPKPKEPDTISELNVYSEEELQTLFAALKTKETWFQLLITLAITTGMRRGELLGLEWKHIDIERKIIRVRQSIPAFSNGMPIIKSPKTKGSVRNVAISDIVIAQLNEYKKEWDRNKEEYADVWKCEFGEFLFCNRFGMPYYPKTLTEKWRDFNKEIPNLKFIRFHDFRHTSASILISEGAHPKAISNRLGHSKIGTTMDVYGHIIESVDHKTASLFDGVLRKKDGD</sequence>
<dbReference type="OrthoDB" id="9803188at2"/>
<keyword evidence="2" id="KW-0229">DNA integration</keyword>
<dbReference type="InterPro" id="IPR013762">
    <property type="entry name" value="Integrase-like_cat_sf"/>
</dbReference>
<dbReference type="PATRIC" id="fig|1131935.3.peg.840"/>
<feature type="domain" description="Tyr recombinase" evidence="5">
    <location>
        <begin position="181"/>
        <end position="386"/>
    </location>
</feature>
<name>H3SBE4_9BACL</name>
<dbReference type="InterPro" id="IPR050090">
    <property type="entry name" value="Tyrosine_recombinase_XerCD"/>
</dbReference>
<evidence type="ECO:0000259" key="5">
    <source>
        <dbReference type="PROSITE" id="PS51898"/>
    </source>
</evidence>
<dbReference type="Pfam" id="PF00589">
    <property type="entry name" value="Phage_integrase"/>
    <property type="match status" value="1"/>
</dbReference>
<evidence type="ECO:0000256" key="4">
    <source>
        <dbReference type="ARBA" id="ARBA00023172"/>
    </source>
</evidence>
<dbReference type="CDD" id="cd01189">
    <property type="entry name" value="INT_ICEBs1_C_like"/>
    <property type="match status" value="1"/>
</dbReference>
<dbReference type="PROSITE" id="PS51898">
    <property type="entry name" value="TYR_RECOMBINASE"/>
    <property type="match status" value="1"/>
</dbReference>
<protein>
    <submittedName>
        <fullName evidence="6">Integrase</fullName>
    </submittedName>
</protein>
<dbReference type="Proteomes" id="UP000003900">
    <property type="component" value="Unassembled WGS sequence"/>
</dbReference>
<dbReference type="PANTHER" id="PTHR30349">
    <property type="entry name" value="PHAGE INTEGRASE-RELATED"/>
    <property type="match status" value="1"/>
</dbReference>
<dbReference type="Pfam" id="PF14659">
    <property type="entry name" value="Phage_int_SAM_3"/>
    <property type="match status" value="1"/>
</dbReference>
<dbReference type="Gene3D" id="1.10.150.130">
    <property type="match status" value="1"/>
</dbReference>
<evidence type="ECO:0000313" key="6">
    <source>
        <dbReference type="EMBL" id="EHQ63627.1"/>
    </source>
</evidence>
<dbReference type="STRING" id="1131935.PDENDC454_04149"/>
<reference evidence="6 7" key="1">
    <citation type="journal article" date="2012" name="J. Bacteriol.">
        <title>Genome Sequence of the Pattern-Forming Social Bacterium Paenibacillus dendritiformis C454 Chiral Morphotype.</title>
        <authorList>
            <person name="Sirota-Madi A."/>
            <person name="Olender T."/>
            <person name="Helman Y."/>
            <person name="Brainis I."/>
            <person name="Finkelshtein A."/>
            <person name="Roth D."/>
            <person name="Hagai E."/>
            <person name="Leshkowitz D."/>
            <person name="Brodsky L."/>
            <person name="Galatenko V."/>
            <person name="Nikolaev V."/>
            <person name="Gutnick D.L."/>
            <person name="Lancet D."/>
            <person name="Ben-Jacob E."/>
        </authorList>
    </citation>
    <scope>NUCLEOTIDE SEQUENCE [LARGE SCALE GENOMIC DNA]</scope>
    <source>
        <strain evidence="6 7">C454</strain>
    </source>
</reference>
<dbReference type="GO" id="GO:0006310">
    <property type="term" value="P:DNA recombination"/>
    <property type="evidence" value="ECO:0007669"/>
    <property type="project" value="UniProtKB-KW"/>
</dbReference>
<comment type="similarity">
    <text evidence="1">Belongs to the 'phage' integrase family.</text>
</comment>
<evidence type="ECO:0000256" key="3">
    <source>
        <dbReference type="ARBA" id="ARBA00023125"/>
    </source>
</evidence>
<gene>
    <name evidence="6" type="ORF">PDENDC454_04149</name>
</gene>
<dbReference type="EMBL" id="AHKH01000007">
    <property type="protein sequence ID" value="EHQ63627.1"/>
    <property type="molecule type" value="Genomic_DNA"/>
</dbReference>
<dbReference type="Gene3D" id="1.10.443.10">
    <property type="entry name" value="Intergrase catalytic core"/>
    <property type="match status" value="1"/>
</dbReference>
<organism evidence="6 7">
    <name type="scientific">Paenibacillus dendritiformis C454</name>
    <dbReference type="NCBI Taxonomy" id="1131935"/>
    <lineage>
        <taxon>Bacteria</taxon>
        <taxon>Bacillati</taxon>
        <taxon>Bacillota</taxon>
        <taxon>Bacilli</taxon>
        <taxon>Bacillales</taxon>
        <taxon>Paenibacillaceae</taxon>
        <taxon>Paenibacillus</taxon>
    </lineage>
</organism>